<comment type="caution">
    <text evidence="6">The sequence shown here is derived from an EMBL/GenBank/DDBJ whole genome shotgun (WGS) entry which is preliminary data.</text>
</comment>
<keyword evidence="4" id="KW-0411">Iron-sulfur</keyword>
<organism evidence="6 7">
    <name type="scientific">Acetobacterium malicum</name>
    <dbReference type="NCBI Taxonomy" id="52692"/>
    <lineage>
        <taxon>Bacteria</taxon>
        <taxon>Bacillati</taxon>
        <taxon>Bacillota</taxon>
        <taxon>Clostridia</taxon>
        <taxon>Eubacteriales</taxon>
        <taxon>Eubacteriaceae</taxon>
        <taxon>Acetobacterium</taxon>
    </lineage>
</organism>
<keyword evidence="7" id="KW-1185">Reference proteome</keyword>
<evidence type="ECO:0000313" key="6">
    <source>
        <dbReference type="EMBL" id="MBC3898350.1"/>
    </source>
</evidence>
<evidence type="ECO:0000256" key="2">
    <source>
        <dbReference type="ARBA" id="ARBA00022723"/>
    </source>
</evidence>
<dbReference type="Pfam" id="PF00355">
    <property type="entry name" value="Rieske"/>
    <property type="match status" value="1"/>
</dbReference>
<reference evidence="6 7" key="1">
    <citation type="journal article" date="2020" name="mSystems">
        <title>Defining Genomic and Predicted Metabolic Features of the Acetobacterium Genus.</title>
        <authorList>
            <person name="Ross D.E."/>
            <person name="Marshall C.W."/>
            <person name="Gulliver D."/>
            <person name="May H.D."/>
            <person name="Norman R.S."/>
        </authorList>
    </citation>
    <scope>NUCLEOTIDE SEQUENCE [LARGE SCALE GENOMIC DNA]</scope>
    <source>
        <strain evidence="6 7">DSM 4132</strain>
    </source>
</reference>
<dbReference type="EMBL" id="WJBE01000001">
    <property type="protein sequence ID" value="MBC3898350.1"/>
    <property type="molecule type" value="Genomic_DNA"/>
</dbReference>
<sequence length="130" mass="14791">MTFDLRVNRYQLLRKMEEKMGFQKVADIQEFDNIDKKLIELDEKKILLTKVAGGYYAISNKCPHMGGSLYKGTLQDGVITCPRHGAKYDAKTGKGLGKPKILFFEFKMEDDRSFPVKVEDGDILIDINPA</sequence>
<gene>
    <name evidence="6" type="ORF">GH811_01805</name>
</gene>
<keyword evidence="2" id="KW-0479">Metal-binding</keyword>
<name>A0ABR6YT43_9FIRM</name>
<dbReference type="InterPro" id="IPR017941">
    <property type="entry name" value="Rieske_2Fe-2S"/>
</dbReference>
<dbReference type="PROSITE" id="PS51296">
    <property type="entry name" value="RIESKE"/>
    <property type="match status" value="1"/>
</dbReference>
<evidence type="ECO:0000256" key="3">
    <source>
        <dbReference type="ARBA" id="ARBA00023004"/>
    </source>
</evidence>
<dbReference type="Gene3D" id="2.102.10.10">
    <property type="entry name" value="Rieske [2Fe-2S] iron-sulphur domain"/>
    <property type="match status" value="1"/>
</dbReference>
<evidence type="ECO:0000313" key="7">
    <source>
        <dbReference type="Proteomes" id="UP000622405"/>
    </source>
</evidence>
<accession>A0ABR6YT43</accession>
<feature type="domain" description="Rieske" evidence="5">
    <location>
        <begin position="23"/>
        <end position="125"/>
    </location>
</feature>
<keyword evidence="3" id="KW-0408">Iron</keyword>
<dbReference type="SUPFAM" id="SSF50022">
    <property type="entry name" value="ISP domain"/>
    <property type="match status" value="1"/>
</dbReference>
<evidence type="ECO:0000256" key="1">
    <source>
        <dbReference type="ARBA" id="ARBA00022714"/>
    </source>
</evidence>
<dbReference type="InterPro" id="IPR036922">
    <property type="entry name" value="Rieske_2Fe-2S_sf"/>
</dbReference>
<protein>
    <submittedName>
        <fullName evidence="6">Rieske 2Fe-2S domain-containing protein</fullName>
    </submittedName>
</protein>
<evidence type="ECO:0000256" key="4">
    <source>
        <dbReference type="ARBA" id="ARBA00023014"/>
    </source>
</evidence>
<dbReference type="Proteomes" id="UP000622405">
    <property type="component" value="Unassembled WGS sequence"/>
</dbReference>
<keyword evidence="1" id="KW-0001">2Fe-2S</keyword>
<evidence type="ECO:0000259" key="5">
    <source>
        <dbReference type="PROSITE" id="PS51296"/>
    </source>
</evidence>
<dbReference type="PANTHER" id="PTHR21496">
    <property type="entry name" value="FERREDOXIN-RELATED"/>
    <property type="match status" value="1"/>
</dbReference>
<dbReference type="PANTHER" id="PTHR21496:SF23">
    <property type="entry name" value="3-PHENYLPROPIONATE_CINNAMIC ACID DIOXYGENASE FERREDOXIN SUBUNIT"/>
    <property type="match status" value="1"/>
</dbReference>
<proteinExistence type="predicted"/>